<dbReference type="EMBL" id="HBUF01195480">
    <property type="protein sequence ID" value="CAG6659887.1"/>
    <property type="molecule type" value="Transcribed_RNA"/>
</dbReference>
<organism evidence="2">
    <name type="scientific">Cacopsylla melanoneura</name>
    <dbReference type="NCBI Taxonomy" id="428564"/>
    <lineage>
        <taxon>Eukaryota</taxon>
        <taxon>Metazoa</taxon>
        <taxon>Ecdysozoa</taxon>
        <taxon>Arthropoda</taxon>
        <taxon>Hexapoda</taxon>
        <taxon>Insecta</taxon>
        <taxon>Pterygota</taxon>
        <taxon>Neoptera</taxon>
        <taxon>Paraneoptera</taxon>
        <taxon>Hemiptera</taxon>
        <taxon>Sternorrhyncha</taxon>
        <taxon>Psylloidea</taxon>
        <taxon>Psyllidae</taxon>
        <taxon>Psyllinae</taxon>
        <taxon>Cacopsylla</taxon>
    </lineage>
</organism>
<sequence>MLTIGIQCLSTNPDIPMEGWLTAAERDKTPKKLPKLMLIYKRSRQTSLINSRTPCTEALTLMVLNFHRRILFFLFFFSYLSLALLLFLTFSLSFFLCTIGKNVYSFIYFMFNRKEHLFIRY</sequence>
<dbReference type="AlphaFoldDB" id="A0A8D8S1V1"/>
<reference evidence="2" key="1">
    <citation type="submission" date="2021-05" db="EMBL/GenBank/DDBJ databases">
        <authorList>
            <person name="Alioto T."/>
            <person name="Alioto T."/>
            <person name="Gomez Garrido J."/>
        </authorList>
    </citation>
    <scope>NUCLEOTIDE SEQUENCE</scope>
</reference>
<accession>A0A8D8S1V1</accession>
<feature type="transmembrane region" description="Helical" evidence="1">
    <location>
        <begin position="70"/>
        <end position="87"/>
    </location>
</feature>
<evidence type="ECO:0000256" key="1">
    <source>
        <dbReference type="SAM" id="Phobius"/>
    </source>
</evidence>
<proteinExistence type="predicted"/>
<keyword evidence="1" id="KW-1133">Transmembrane helix</keyword>
<keyword evidence="1" id="KW-0812">Transmembrane</keyword>
<protein>
    <submittedName>
        <fullName evidence="2">Uncharacterized protein</fullName>
    </submittedName>
</protein>
<evidence type="ECO:0000313" key="2">
    <source>
        <dbReference type="EMBL" id="CAG6659887.1"/>
    </source>
</evidence>
<name>A0A8D8S1V1_9HEMI</name>
<keyword evidence="1" id="KW-0472">Membrane</keyword>